<evidence type="ECO:0000313" key="4">
    <source>
        <dbReference type="Proteomes" id="UP000799764"/>
    </source>
</evidence>
<accession>A0A9P4U6G4</accession>
<comment type="caution">
    <text evidence="3">The sequence shown here is derived from an EMBL/GenBank/DDBJ whole genome shotgun (WGS) entry which is preliminary data.</text>
</comment>
<feature type="domain" description="Zinc-binding loop region of homing endonuclease" evidence="2">
    <location>
        <begin position="427"/>
        <end position="485"/>
    </location>
</feature>
<dbReference type="GO" id="GO:0004519">
    <property type="term" value="F:endonuclease activity"/>
    <property type="evidence" value="ECO:0007669"/>
    <property type="project" value="InterPro"/>
</dbReference>
<proteinExistence type="predicted"/>
<dbReference type="Gene3D" id="3.90.75.10">
    <property type="entry name" value="Homing Intron 3 (I-ppo) Encoded Endonuclease, Chain A"/>
    <property type="match status" value="1"/>
</dbReference>
<name>A0A9P4U6G4_9PLEO</name>
<dbReference type="InterPro" id="IPR044925">
    <property type="entry name" value="His-Me_finger_sf"/>
</dbReference>
<evidence type="ECO:0000256" key="1">
    <source>
        <dbReference type="SAM" id="MobiDB-lite"/>
    </source>
</evidence>
<feature type="region of interest" description="Disordered" evidence="1">
    <location>
        <begin position="1"/>
        <end position="56"/>
    </location>
</feature>
<protein>
    <recommendedName>
        <fullName evidence="2">Zinc-binding loop region of homing endonuclease domain-containing protein</fullName>
    </recommendedName>
</protein>
<dbReference type="Pfam" id="PF05551">
    <property type="entry name" value="zf-His_Me_endon"/>
    <property type="match status" value="1"/>
</dbReference>
<evidence type="ECO:0000313" key="3">
    <source>
        <dbReference type="EMBL" id="KAF2438756.1"/>
    </source>
</evidence>
<dbReference type="AlphaFoldDB" id="A0A9P4U6G4"/>
<reference evidence="3" key="1">
    <citation type="journal article" date="2020" name="Stud. Mycol.">
        <title>101 Dothideomycetes genomes: a test case for predicting lifestyles and emergence of pathogens.</title>
        <authorList>
            <person name="Haridas S."/>
            <person name="Albert R."/>
            <person name="Binder M."/>
            <person name="Bloem J."/>
            <person name="Labutti K."/>
            <person name="Salamov A."/>
            <person name="Andreopoulos B."/>
            <person name="Baker S."/>
            <person name="Barry K."/>
            <person name="Bills G."/>
            <person name="Bluhm B."/>
            <person name="Cannon C."/>
            <person name="Castanera R."/>
            <person name="Culley D."/>
            <person name="Daum C."/>
            <person name="Ezra D."/>
            <person name="Gonzalez J."/>
            <person name="Henrissat B."/>
            <person name="Kuo A."/>
            <person name="Liang C."/>
            <person name="Lipzen A."/>
            <person name="Lutzoni F."/>
            <person name="Magnuson J."/>
            <person name="Mondo S."/>
            <person name="Nolan M."/>
            <person name="Ohm R."/>
            <person name="Pangilinan J."/>
            <person name="Park H.-J."/>
            <person name="Ramirez L."/>
            <person name="Alfaro M."/>
            <person name="Sun H."/>
            <person name="Tritt A."/>
            <person name="Yoshinaga Y."/>
            <person name="Zwiers L.-H."/>
            <person name="Turgeon B."/>
            <person name="Goodwin S."/>
            <person name="Spatafora J."/>
            <person name="Crous P."/>
            <person name="Grigoriev I."/>
        </authorList>
    </citation>
    <scope>NUCLEOTIDE SEQUENCE</scope>
    <source>
        <strain evidence="3">CBS 690.94</strain>
    </source>
</reference>
<dbReference type="EMBL" id="MU001511">
    <property type="protein sequence ID" value="KAF2438756.1"/>
    <property type="molecule type" value="Genomic_DNA"/>
</dbReference>
<organism evidence="3 4">
    <name type="scientific">Karstenula rhodostoma CBS 690.94</name>
    <dbReference type="NCBI Taxonomy" id="1392251"/>
    <lineage>
        <taxon>Eukaryota</taxon>
        <taxon>Fungi</taxon>
        <taxon>Dikarya</taxon>
        <taxon>Ascomycota</taxon>
        <taxon>Pezizomycotina</taxon>
        <taxon>Dothideomycetes</taxon>
        <taxon>Pleosporomycetidae</taxon>
        <taxon>Pleosporales</taxon>
        <taxon>Massarineae</taxon>
        <taxon>Didymosphaeriaceae</taxon>
        <taxon>Karstenula</taxon>
    </lineage>
</organism>
<gene>
    <name evidence="3" type="ORF">P171DRAFT_525869</name>
</gene>
<sequence length="508" mass="55946">MEDEQARQAPPRKRFFDYLLSSTNNERPTKQRKDELARNKDGKTSGENPVYGNDDHGLITPHNSDLLSGLDDEILGKGTPDDPVRFLSWETGNVISRKHHGSFIELSDDEDEGSKATSQDALKSFGENTVESIRGRTSFVRRQSSPGNKRLASSNDSRSFVLSPSDLGGCPTLLPPPPPSPAHTAAFTKPISTAPSLQGEVLLRNESEHSEDPGGLVKLEEYDLEISDDDDFFEDALLGCDTLTKGGSWNPSCGGVSKEAQTKTWWKQPTSTTVAVAAEEDLFSVPTTQGRNDLLHMPTIASVADEHSESISSTNTHLVASPAPVKLSESIKPNKSLDLSSRKRLFFDNYYHLRRARLDKVLQKYYSGIQGERSPDGCWLYTGGRLPKPPNQGLSMTVTFRHDGHKESLCLNVLVVKKLLEGSLSQEHIDGIVENSWHASHLCGNWTCFNTQHVVLEPGSVNSNRNACFRAIDGPCNHDPKCQKHLKLDKSRLRPVADPVSLGANESL</sequence>
<evidence type="ECO:0000259" key="2">
    <source>
        <dbReference type="Pfam" id="PF05551"/>
    </source>
</evidence>
<dbReference type="OrthoDB" id="5386048at2759"/>
<dbReference type="SUPFAM" id="SSF54060">
    <property type="entry name" value="His-Me finger endonucleases"/>
    <property type="match status" value="1"/>
</dbReference>
<dbReference type="InterPro" id="IPR044930">
    <property type="entry name" value="Homing_endonuclease_His-Me"/>
</dbReference>
<keyword evidence="4" id="KW-1185">Reference proteome</keyword>
<dbReference type="InterPro" id="IPR008704">
    <property type="entry name" value="Endonuclease_Zinc-binding_loop"/>
</dbReference>
<dbReference type="Proteomes" id="UP000799764">
    <property type="component" value="Unassembled WGS sequence"/>
</dbReference>
<feature type="compositionally biased region" description="Basic and acidic residues" evidence="1">
    <location>
        <begin position="27"/>
        <end position="44"/>
    </location>
</feature>